<dbReference type="Pfam" id="PF00795">
    <property type="entry name" value="CN_hydrolase"/>
    <property type="match status" value="1"/>
</dbReference>
<dbReference type="RefSeq" id="WP_253751343.1">
    <property type="nucleotide sequence ID" value="NZ_JAMZDZ010000001.1"/>
</dbReference>
<dbReference type="InterPro" id="IPR003010">
    <property type="entry name" value="C-N_Hydrolase"/>
</dbReference>
<evidence type="ECO:0000313" key="3">
    <source>
        <dbReference type="EMBL" id="MFC4136207.1"/>
    </source>
</evidence>
<dbReference type="Gene3D" id="3.60.110.10">
    <property type="entry name" value="Carbon-nitrogen hydrolase"/>
    <property type="match status" value="1"/>
</dbReference>
<dbReference type="PANTHER" id="PTHR43674:SF2">
    <property type="entry name" value="BETA-UREIDOPROPIONASE"/>
    <property type="match status" value="1"/>
</dbReference>
<accession>A0ABV8LYM9</accession>
<dbReference type="PANTHER" id="PTHR43674">
    <property type="entry name" value="NITRILASE C965.09-RELATED"/>
    <property type="match status" value="1"/>
</dbReference>
<dbReference type="InterPro" id="IPR050345">
    <property type="entry name" value="Aliph_Amidase/BUP"/>
</dbReference>
<feature type="domain" description="CN hydrolase" evidence="2">
    <location>
        <begin position="4"/>
        <end position="243"/>
    </location>
</feature>
<reference evidence="4" key="1">
    <citation type="journal article" date="2019" name="Int. J. Syst. Evol. Microbiol.">
        <title>The Global Catalogue of Microorganisms (GCM) 10K type strain sequencing project: providing services to taxonomists for standard genome sequencing and annotation.</title>
        <authorList>
            <consortium name="The Broad Institute Genomics Platform"/>
            <consortium name="The Broad Institute Genome Sequencing Center for Infectious Disease"/>
            <person name="Wu L."/>
            <person name="Ma J."/>
        </authorList>
    </citation>
    <scope>NUCLEOTIDE SEQUENCE [LARGE SCALE GENOMIC DNA]</scope>
    <source>
        <strain evidence="4">CGMCC 4.7289</strain>
    </source>
</reference>
<dbReference type="PROSITE" id="PS50263">
    <property type="entry name" value="CN_HYDROLASE"/>
    <property type="match status" value="1"/>
</dbReference>
<comment type="caution">
    <text evidence="3">The sequence shown here is derived from an EMBL/GenBank/DDBJ whole genome shotgun (WGS) entry which is preliminary data.</text>
</comment>
<dbReference type="GO" id="GO:0016787">
    <property type="term" value="F:hydrolase activity"/>
    <property type="evidence" value="ECO:0007669"/>
    <property type="project" value="UniProtKB-KW"/>
</dbReference>
<evidence type="ECO:0000256" key="1">
    <source>
        <dbReference type="ARBA" id="ARBA00022801"/>
    </source>
</evidence>
<dbReference type="InterPro" id="IPR036526">
    <property type="entry name" value="C-N_Hydrolase_sf"/>
</dbReference>
<dbReference type="EMBL" id="JBHSAY010000029">
    <property type="protein sequence ID" value="MFC4136207.1"/>
    <property type="molecule type" value="Genomic_DNA"/>
</dbReference>
<keyword evidence="1 3" id="KW-0378">Hydrolase</keyword>
<proteinExistence type="predicted"/>
<dbReference type="SUPFAM" id="SSF56317">
    <property type="entry name" value="Carbon-nitrogen hydrolase"/>
    <property type="match status" value="1"/>
</dbReference>
<name>A0ABV8LYM9_9ACTN</name>
<keyword evidence="4" id="KW-1185">Reference proteome</keyword>
<dbReference type="CDD" id="cd07197">
    <property type="entry name" value="nitrilase"/>
    <property type="match status" value="1"/>
</dbReference>
<protein>
    <submittedName>
        <fullName evidence="3">Carbon-nitrogen hydrolase family protein</fullName>
    </submittedName>
</protein>
<gene>
    <name evidence="3" type="ORF">ACFOZ4_36840</name>
</gene>
<organism evidence="3 4">
    <name type="scientific">Hamadaea flava</name>
    <dbReference type="NCBI Taxonomy" id="1742688"/>
    <lineage>
        <taxon>Bacteria</taxon>
        <taxon>Bacillati</taxon>
        <taxon>Actinomycetota</taxon>
        <taxon>Actinomycetes</taxon>
        <taxon>Micromonosporales</taxon>
        <taxon>Micromonosporaceae</taxon>
        <taxon>Hamadaea</taxon>
    </lineage>
</organism>
<sequence length="243" mass="26751">MTGLRVAACQTPEILGDVDAALTCVEDFARRAGDADLLLFPECFLQGYLVEADHLTRYALDLGSAEFAAVCRRLAPIRPTLVLGIIERREDRLLNSAVVLDRGELSGCYRKTHLVPGEALFEPGDAYPVFDRNGVRFGINICYDAQFPAAAAAVAAQDADVLLLPTQNMMRRENAERWKPRHNEIRRQRVSETGMWLVSADVTGERGAERVGYGPTCAINPDGEVVAQVPLMTVGHVTVEIRR</sequence>
<evidence type="ECO:0000313" key="4">
    <source>
        <dbReference type="Proteomes" id="UP001595816"/>
    </source>
</evidence>
<dbReference type="Proteomes" id="UP001595816">
    <property type="component" value="Unassembled WGS sequence"/>
</dbReference>
<evidence type="ECO:0000259" key="2">
    <source>
        <dbReference type="PROSITE" id="PS50263"/>
    </source>
</evidence>